<dbReference type="InterPro" id="IPR000727">
    <property type="entry name" value="T_SNARE_dom"/>
</dbReference>
<dbReference type="SUPFAM" id="SSF47661">
    <property type="entry name" value="t-snare proteins"/>
    <property type="match status" value="1"/>
</dbReference>
<evidence type="ECO:0000256" key="9">
    <source>
        <dbReference type="SAM" id="Coils"/>
    </source>
</evidence>
<keyword evidence="7 10" id="KW-0472">Membrane</keyword>
<keyword evidence="3 10" id="KW-0812">Transmembrane</keyword>
<dbReference type="InterPro" id="IPR010989">
    <property type="entry name" value="SNARE"/>
</dbReference>
<gene>
    <name evidence="12" type="primary">vti1</name>
    <name evidence="12" type="ORF">HK105_205145</name>
</gene>
<reference evidence="12 13" key="1">
    <citation type="submission" date="2023-09" db="EMBL/GenBank/DDBJ databases">
        <title>Pangenome analysis of Batrachochytrium dendrobatidis and related Chytrids.</title>
        <authorList>
            <person name="Yacoub M.N."/>
            <person name="Stajich J.E."/>
            <person name="James T.Y."/>
        </authorList>
    </citation>
    <scope>NUCLEOTIDE SEQUENCE [LARGE SCALE GENOMIC DNA]</scope>
    <source>
        <strain evidence="12 13">JEL0888</strain>
    </source>
</reference>
<evidence type="ECO:0000256" key="6">
    <source>
        <dbReference type="ARBA" id="ARBA00023054"/>
    </source>
</evidence>
<evidence type="ECO:0000256" key="4">
    <source>
        <dbReference type="ARBA" id="ARBA00022927"/>
    </source>
</evidence>
<dbReference type="Pfam" id="PF05008">
    <property type="entry name" value="V-SNARE"/>
    <property type="match status" value="1"/>
</dbReference>
<evidence type="ECO:0000256" key="8">
    <source>
        <dbReference type="ARBA" id="ARBA00046280"/>
    </source>
</evidence>
<evidence type="ECO:0000256" key="10">
    <source>
        <dbReference type="SAM" id="Phobius"/>
    </source>
</evidence>
<dbReference type="EMBL" id="JADGIZ020000025">
    <property type="protein sequence ID" value="KAL2915280.1"/>
    <property type="molecule type" value="Genomic_DNA"/>
</dbReference>
<accession>A0ABR4N6X8</accession>
<evidence type="ECO:0000256" key="1">
    <source>
        <dbReference type="ARBA" id="ARBA00006108"/>
    </source>
</evidence>
<evidence type="ECO:0000256" key="2">
    <source>
        <dbReference type="ARBA" id="ARBA00022448"/>
    </source>
</evidence>
<comment type="similarity">
    <text evidence="1">Belongs to the VTI1 family.</text>
</comment>
<sequence length="221" mass="24799">MSIFETYEREFRALADDVGKKISGPFAAAAGDQRKLIQNQLLRELEEADEIIGQMEMELVSLPAGQRSSLSPRVQQYKEELKRFKKELQKKSAAAASTSERDQLLGNSTVVDLEAASMDQRGRLLQGTERLQNSSRRLEDARRVALETEQIGINTLSDLNAQREQIIRTQNRLGTADSWIAKSQGVLKTMQRRLAQNKLLSAGIITLLVFLILAIIIARFS</sequence>
<dbReference type="Gene3D" id="1.20.58.400">
    <property type="entry name" value="t-snare proteins"/>
    <property type="match status" value="1"/>
</dbReference>
<evidence type="ECO:0000256" key="3">
    <source>
        <dbReference type="ARBA" id="ARBA00022692"/>
    </source>
</evidence>
<comment type="subcellular location">
    <subcellularLocation>
        <location evidence="8">Endomembrane system</location>
        <topology evidence="8">Single-pass type IV membrane protein</topology>
    </subcellularLocation>
</comment>
<dbReference type="PANTHER" id="PTHR21230:SF26">
    <property type="entry name" value="VESICLE TRANSPORT THROUGH INTERACTION WITH T-SNARES HOMOLOG 1A"/>
    <property type="match status" value="1"/>
</dbReference>
<evidence type="ECO:0000259" key="11">
    <source>
        <dbReference type="SMART" id="SM00397"/>
    </source>
</evidence>
<dbReference type="PIRSF" id="PIRSF028865">
    <property type="entry name" value="Membrin-2"/>
    <property type="match status" value="1"/>
</dbReference>
<evidence type="ECO:0000313" key="13">
    <source>
        <dbReference type="Proteomes" id="UP001527925"/>
    </source>
</evidence>
<feature type="domain" description="T-SNARE coiled-coil homology" evidence="11">
    <location>
        <begin position="123"/>
        <end position="190"/>
    </location>
</feature>
<evidence type="ECO:0000256" key="7">
    <source>
        <dbReference type="ARBA" id="ARBA00023136"/>
    </source>
</evidence>
<dbReference type="Pfam" id="PF12352">
    <property type="entry name" value="V-SNARE_C"/>
    <property type="match status" value="1"/>
</dbReference>
<name>A0ABR4N6X8_9FUNG</name>
<keyword evidence="2" id="KW-0813">Transport</keyword>
<organism evidence="12 13">
    <name type="scientific">Polyrhizophydium stewartii</name>
    <dbReference type="NCBI Taxonomy" id="2732419"/>
    <lineage>
        <taxon>Eukaryota</taxon>
        <taxon>Fungi</taxon>
        <taxon>Fungi incertae sedis</taxon>
        <taxon>Chytridiomycota</taxon>
        <taxon>Chytridiomycota incertae sedis</taxon>
        <taxon>Chytridiomycetes</taxon>
        <taxon>Rhizophydiales</taxon>
        <taxon>Rhizophydiales incertae sedis</taxon>
        <taxon>Polyrhizophydium</taxon>
    </lineage>
</organism>
<dbReference type="PANTHER" id="PTHR21230">
    <property type="entry name" value="VESICLE TRANSPORT V-SNARE PROTEIN VTI1-RELATED"/>
    <property type="match status" value="1"/>
</dbReference>
<evidence type="ECO:0000313" key="12">
    <source>
        <dbReference type="EMBL" id="KAL2915280.1"/>
    </source>
</evidence>
<dbReference type="InterPro" id="IPR007705">
    <property type="entry name" value="Vesicle_trsprt_v-SNARE_N"/>
</dbReference>
<dbReference type="SMART" id="SM00397">
    <property type="entry name" value="t_SNARE"/>
    <property type="match status" value="1"/>
</dbReference>
<proteinExistence type="inferred from homology"/>
<dbReference type="InterPro" id="IPR027027">
    <property type="entry name" value="GOSR2/Membrin/Bos1"/>
</dbReference>
<keyword evidence="6 9" id="KW-0175">Coiled coil</keyword>
<dbReference type="Gene3D" id="1.20.5.110">
    <property type="match status" value="1"/>
</dbReference>
<feature type="coiled-coil region" evidence="9">
    <location>
        <begin position="38"/>
        <end position="94"/>
    </location>
</feature>
<evidence type="ECO:0000256" key="5">
    <source>
        <dbReference type="ARBA" id="ARBA00022989"/>
    </source>
</evidence>
<comment type="caution">
    <text evidence="12">The sequence shown here is derived from an EMBL/GenBank/DDBJ whole genome shotgun (WGS) entry which is preliminary data.</text>
</comment>
<protein>
    <submittedName>
        <fullName evidence="12">t-SNARE VTI1</fullName>
    </submittedName>
</protein>
<dbReference type="SUPFAM" id="SSF58038">
    <property type="entry name" value="SNARE fusion complex"/>
    <property type="match status" value="1"/>
</dbReference>
<feature type="transmembrane region" description="Helical" evidence="10">
    <location>
        <begin position="199"/>
        <end position="220"/>
    </location>
</feature>
<dbReference type="InterPro" id="IPR038407">
    <property type="entry name" value="v-SNARE_N_sf"/>
</dbReference>
<dbReference type="CDD" id="cd15862">
    <property type="entry name" value="SNARE_Vti1"/>
    <property type="match status" value="1"/>
</dbReference>
<keyword evidence="13" id="KW-1185">Reference proteome</keyword>
<dbReference type="Proteomes" id="UP001527925">
    <property type="component" value="Unassembled WGS sequence"/>
</dbReference>
<keyword evidence="5 10" id="KW-1133">Transmembrane helix</keyword>
<keyword evidence="4" id="KW-0653">Protein transport</keyword>